<feature type="region of interest" description="Disordered" evidence="1">
    <location>
        <begin position="1"/>
        <end position="22"/>
    </location>
</feature>
<feature type="region of interest" description="Disordered" evidence="1">
    <location>
        <begin position="247"/>
        <end position="287"/>
    </location>
</feature>
<dbReference type="Proteomes" id="UP000292082">
    <property type="component" value="Unassembled WGS sequence"/>
</dbReference>
<keyword evidence="2" id="KW-0472">Membrane</keyword>
<name>A0A4Q9PSE5_9APHY</name>
<feature type="compositionally biased region" description="Low complexity" evidence="1">
    <location>
        <begin position="95"/>
        <end position="162"/>
    </location>
</feature>
<sequence length="287" mass="30656">MPLSASVTASPRERLLQSDDTFSKPVISPPFTSCNLTAYDFPISSGLSCLDPSSHSEPTNASGDSFPMFSTDQIQSDRLPPRITPAITFLTSINSQSSSPLSTSSSSVRSHNMGDPKSCSSSSPIADSAAPTSSQQPSSSTQQPVPFASSWTGTSATTTTFSLFNPAPQATSSPAVSYHKQSSRGDTGAIVGGVIGALAFLALLAIIALFLVRRRRKSLQPPSAEFMFIVRGRRKLDIVPTYWRETPAEDKKRPPAVHATSPMPENVQASAAMWEQYEETSEEGGYQ</sequence>
<organism evidence="3 4">
    <name type="scientific">Dichomitus squalens</name>
    <dbReference type="NCBI Taxonomy" id="114155"/>
    <lineage>
        <taxon>Eukaryota</taxon>
        <taxon>Fungi</taxon>
        <taxon>Dikarya</taxon>
        <taxon>Basidiomycota</taxon>
        <taxon>Agaricomycotina</taxon>
        <taxon>Agaricomycetes</taxon>
        <taxon>Polyporales</taxon>
        <taxon>Polyporaceae</taxon>
        <taxon>Dichomitus</taxon>
    </lineage>
</organism>
<evidence type="ECO:0000256" key="2">
    <source>
        <dbReference type="SAM" id="Phobius"/>
    </source>
</evidence>
<accession>A0A4Q9PSE5</accession>
<reference evidence="3 4" key="1">
    <citation type="submission" date="2019-01" db="EMBL/GenBank/DDBJ databases">
        <title>Draft genome sequences of three monokaryotic isolates of the white-rot basidiomycete fungus Dichomitus squalens.</title>
        <authorList>
            <consortium name="DOE Joint Genome Institute"/>
            <person name="Lopez S.C."/>
            <person name="Andreopoulos B."/>
            <person name="Pangilinan J."/>
            <person name="Lipzen A."/>
            <person name="Riley R."/>
            <person name="Ahrendt S."/>
            <person name="Ng V."/>
            <person name="Barry K."/>
            <person name="Daum C."/>
            <person name="Grigoriev I.V."/>
            <person name="Hilden K.S."/>
            <person name="Makela M.R."/>
            <person name="de Vries R.P."/>
        </authorList>
    </citation>
    <scope>NUCLEOTIDE SEQUENCE [LARGE SCALE GENOMIC DNA]</scope>
    <source>
        <strain evidence="3 4">CBS 464.89</strain>
    </source>
</reference>
<evidence type="ECO:0000313" key="4">
    <source>
        <dbReference type="Proteomes" id="UP000292082"/>
    </source>
</evidence>
<gene>
    <name evidence="3" type="ORF">BD310DRAFT_929759</name>
</gene>
<protein>
    <recommendedName>
        <fullName evidence="5">Mid2 domain-containing protein</fullName>
    </recommendedName>
</protein>
<dbReference type="EMBL" id="ML145139">
    <property type="protein sequence ID" value="TBU57300.1"/>
    <property type="molecule type" value="Genomic_DNA"/>
</dbReference>
<evidence type="ECO:0008006" key="5">
    <source>
        <dbReference type="Google" id="ProtNLM"/>
    </source>
</evidence>
<feature type="transmembrane region" description="Helical" evidence="2">
    <location>
        <begin position="189"/>
        <end position="212"/>
    </location>
</feature>
<feature type="compositionally biased region" description="Acidic residues" evidence="1">
    <location>
        <begin position="276"/>
        <end position="287"/>
    </location>
</feature>
<keyword evidence="2" id="KW-1133">Transmembrane helix</keyword>
<keyword evidence="2" id="KW-0812">Transmembrane</keyword>
<feature type="region of interest" description="Disordered" evidence="1">
    <location>
        <begin position="51"/>
        <end position="72"/>
    </location>
</feature>
<dbReference type="AlphaFoldDB" id="A0A4Q9PSE5"/>
<proteinExistence type="predicted"/>
<feature type="region of interest" description="Disordered" evidence="1">
    <location>
        <begin position="95"/>
        <end position="183"/>
    </location>
</feature>
<evidence type="ECO:0000256" key="1">
    <source>
        <dbReference type="SAM" id="MobiDB-lite"/>
    </source>
</evidence>
<keyword evidence="4" id="KW-1185">Reference proteome</keyword>
<evidence type="ECO:0000313" key="3">
    <source>
        <dbReference type="EMBL" id="TBU57300.1"/>
    </source>
</evidence>